<evidence type="ECO:0000256" key="5">
    <source>
        <dbReference type="ARBA" id="ARBA00022801"/>
    </source>
</evidence>
<keyword evidence="5" id="KW-0378">Hydrolase</keyword>
<keyword evidence="6" id="KW-0862">Zinc</keyword>
<evidence type="ECO:0000256" key="1">
    <source>
        <dbReference type="ARBA" id="ARBA00001947"/>
    </source>
</evidence>
<evidence type="ECO:0000256" key="6">
    <source>
        <dbReference type="ARBA" id="ARBA00022833"/>
    </source>
</evidence>
<evidence type="ECO:0000256" key="3">
    <source>
        <dbReference type="ARBA" id="ARBA00022670"/>
    </source>
</evidence>
<proteinExistence type="inferred from homology"/>
<dbReference type="InterPro" id="IPR050361">
    <property type="entry name" value="MPP/UQCRC_Complex"/>
</dbReference>
<dbReference type="InterPro" id="IPR007863">
    <property type="entry name" value="Peptidase_M16_C"/>
</dbReference>
<evidence type="ECO:0000256" key="9">
    <source>
        <dbReference type="RuleBase" id="RU004447"/>
    </source>
</evidence>
<gene>
    <name evidence="12" type="ORF">DdX_02952</name>
</gene>
<accession>A0AAD4RCC1</accession>
<keyword evidence="13" id="KW-1185">Reference proteome</keyword>
<evidence type="ECO:0000259" key="10">
    <source>
        <dbReference type="Pfam" id="PF00675"/>
    </source>
</evidence>
<sequence length="424" mass="47735">MSLLSPRHLIRTLRRPLQSAATSALPPVRHSKSGKIIVEAPETKITTLDSGLRVATENSRMSTATVGVWIDGGSRYETEQSNGVAHFLEHMNFKGTRNRTQMDLELEVENMGAHLNAYTSREQTVYYARCFSQDLERGGVYGTREIENERAVITREMQEVEQNMQEVVFDHLHAGAYYGCSLSRTILGPLKNIRSLTRADMLEYIRTFYKGQRMVLCGAGGIDHNKLVELGKKYFANIERGSDAVLEYESGVFRNSCQVFKNRNMDMIYGCLAVEGTSWTHPDNTAMQLFNTLVGQYDRIQGAARTGSSLLASSASKLGTQSFMSFTTSYKDTGLAGVYFCVEEDSLAKFTEEITTVWKKMCYFKDEERLKSVKRSLFTNMLLMLDGSSPICEDIGRSMTEYKSANGTSTTKVMERPFFPRKAI</sequence>
<dbReference type="InterPro" id="IPR001431">
    <property type="entry name" value="Pept_M16_Zn_BS"/>
</dbReference>
<comment type="cofactor">
    <cofactor evidence="1">
        <name>Zn(2+)</name>
        <dbReference type="ChEBI" id="CHEBI:29105"/>
    </cofactor>
</comment>
<dbReference type="GO" id="GO:0004222">
    <property type="term" value="F:metalloendopeptidase activity"/>
    <property type="evidence" value="ECO:0007669"/>
    <property type="project" value="InterPro"/>
</dbReference>
<dbReference type="GO" id="GO:0005739">
    <property type="term" value="C:mitochondrion"/>
    <property type="evidence" value="ECO:0007669"/>
    <property type="project" value="UniProtKB-SubCell"/>
</dbReference>
<keyword evidence="8" id="KW-0496">Mitochondrion</keyword>
<organism evidence="12 13">
    <name type="scientific">Ditylenchus destructor</name>
    <dbReference type="NCBI Taxonomy" id="166010"/>
    <lineage>
        <taxon>Eukaryota</taxon>
        <taxon>Metazoa</taxon>
        <taxon>Ecdysozoa</taxon>
        <taxon>Nematoda</taxon>
        <taxon>Chromadorea</taxon>
        <taxon>Rhabditida</taxon>
        <taxon>Tylenchina</taxon>
        <taxon>Tylenchomorpha</taxon>
        <taxon>Sphaerularioidea</taxon>
        <taxon>Anguinidae</taxon>
        <taxon>Anguininae</taxon>
        <taxon>Ditylenchus</taxon>
    </lineage>
</organism>
<dbReference type="EMBL" id="JAKKPZ010000002">
    <property type="protein sequence ID" value="KAI1726244.1"/>
    <property type="molecule type" value="Genomic_DNA"/>
</dbReference>
<reference evidence="12" key="1">
    <citation type="submission" date="2022-01" db="EMBL/GenBank/DDBJ databases">
        <title>Genome Sequence Resource for Two Populations of Ditylenchus destructor, the Migratory Endoparasitic Phytonematode.</title>
        <authorList>
            <person name="Zhang H."/>
            <person name="Lin R."/>
            <person name="Xie B."/>
        </authorList>
    </citation>
    <scope>NUCLEOTIDE SEQUENCE</scope>
    <source>
        <strain evidence="12">BazhouSP</strain>
    </source>
</reference>
<dbReference type="GO" id="GO:0046872">
    <property type="term" value="F:metal ion binding"/>
    <property type="evidence" value="ECO:0007669"/>
    <property type="project" value="UniProtKB-KW"/>
</dbReference>
<dbReference type="AlphaFoldDB" id="A0AAD4RCC1"/>
<dbReference type="FunFam" id="3.30.830.10:FF:000008">
    <property type="entry name" value="Mitochondrial-processing peptidase subunit beta"/>
    <property type="match status" value="1"/>
</dbReference>
<evidence type="ECO:0000256" key="2">
    <source>
        <dbReference type="ARBA" id="ARBA00004173"/>
    </source>
</evidence>
<comment type="subcellular location">
    <subcellularLocation>
        <location evidence="2">Mitochondrion</location>
    </subcellularLocation>
</comment>
<dbReference type="Gene3D" id="3.30.830.10">
    <property type="entry name" value="Metalloenzyme, LuxS/M16 peptidase-like"/>
    <property type="match status" value="3"/>
</dbReference>
<evidence type="ECO:0000259" key="11">
    <source>
        <dbReference type="Pfam" id="PF05193"/>
    </source>
</evidence>
<dbReference type="PANTHER" id="PTHR11851">
    <property type="entry name" value="METALLOPROTEASE"/>
    <property type="match status" value="1"/>
</dbReference>
<comment type="caution">
    <text evidence="12">The sequence shown here is derived from an EMBL/GenBank/DDBJ whole genome shotgun (WGS) entry which is preliminary data.</text>
</comment>
<evidence type="ECO:0000313" key="12">
    <source>
        <dbReference type="EMBL" id="KAI1726244.1"/>
    </source>
</evidence>
<comment type="similarity">
    <text evidence="9">Belongs to the peptidase M16 family.</text>
</comment>
<dbReference type="PANTHER" id="PTHR11851:SF149">
    <property type="entry name" value="GH01077P"/>
    <property type="match status" value="1"/>
</dbReference>
<dbReference type="GO" id="GO:0006627">
    <property type="term" value="P:protein processing involved in protein targeting to mitochondrion"/>
    <property type="evidence" value="ECO:0007669"/>
    <property type="project" value="TreeGrafter"/>
</dbReference>
<dbReference type="InterPro" id="IPR011765">
    <property type="entry name" value="Pept_M16_N"/>
</dbReference>
<feature type="domain" description="Peptidase M16 N-terminal" evidence="10">
    <location>
        <begin position="53"/>
        <end position="136"/>
    </location>
</feature>
<feature type="domain" description="Peptidase M16 N-terminal" evidence="10">
    <location>
        <begin position="144"/>
        <end position="189"/>
    </location>
</feature>
<evidence type="ECO:0000256" key="7">
    <source>
        <dbReference type="ARBA" id="ARBA00023049"/>
    </source>
</evidence>
<keyword evidence="3" id="KW-0645">Protease</keyword>
<evidence type="ECO:0000256" key="4">
    <source>
        <dbReference type="ARBA" id="ARBA00022723"/>
    </source>
</evidence>
<evidence type="ECO:0000313" key="13">
    <source>
        <dbReference type="Proteomes" id="UP001201812"/>
    </source>
</evidence>
<keyword evidence="7" id="KW-0482">Metalloprotease</keyword>
<evidence type="ECO:0000256" key="8">
    <source>
        <dbReference type="ARBA" id="ARBA00023128"/>
    </source>
</evidence>
<name>A0AAD4RCC1_9BILA</name>
<dbReference type="PROSITE" id="PS00143">
    <property type="entry name" value="INSULINASE"/>
    <property type="match status" value="1"/>
</dbReference>
<dbReference type="SUPFAM" id="SSF63411">
    <property type="entry name" value="LuxS/MPP-like metallohydrolase"/>
    <property type="match status" value="2"/>
</dbReference>
<keyword evidence="4" id="KW-0479">Metal-binding</keyword>
<dbReference type="Proteomes" id="UP001201812">
    <property type="component" value="Unassembled WGS sequence"/>
</dbReference>
<protein>
    <submittedName>
        <fullName evidence="12">Insulinase (Peptidase family m16) domain-containing protein</fullName>
    </submittedName>
</protein>
<dbReference type="Pfam" id="PF00675">
    <property type="entry name" value="Peptidase_M16"/>
    <property type="match status" value="2"/>
</dbReference>
<dbReference type="Pfam" id="PF05193">
    <property type="entry name" value="Peptidase_M16_C"/>
    <property type="match status" value="1"/>
</dbReference>
<dbReference type="InterPro" id="IPR011249">
    <property type="entry name" value="Metalloenz_LuxS/M16"/>
</dbReference>
<feature type="domain" description="Peptidase M16 C-terminal" evidence="11">
    <location>
        <begin position="195"/>
        <end position="377"/>
    </location>
</feature>